<keyword evidence="1" id="KW-1133">Transmembrane helix</keyword>
<keyword evidence="1" id="KW-0812">Transmembrane</keyword>
<feature type="transmembrane region" description="Helical" evidence="1">
    <location>
        <begin position="66"/>
        <end position="85"/>
    </location>
</feature>
<sequence>METPVESLETVEILAEPKETITETPIDKQPIDKQPIDAQQIDTPLIYDVKYQEPSKPSKPSKPVPTFYVILFVAVVITMVLLVVFSGNDCDNTPDECVGDMCFSGADDEPFHHDDDETFDPQIYTD</sequence>
<name>A0A6C0IU84_9ZZZZ</name>
<organism evidence="2">
    <name type="scientific">viral metagenome</name>
    <dbReference type="NCBI Taxonomy" id="1070528"/>
    <lineage>
        <taxon>unclassified sequences</taxon>
        <taxon>metagenomes</taxon>
        <taxon>organismal metagenomes</taxon>
    </lineage>
</organism>
<accession>A0A6C0IU84</accession>
<evidence type="ECO:0000313" key="2">
    <source>
        <dbReference type="EMBL" id="QHT96778.1"/>
    </source>
</evidence>
<protein>
    <submittedName>
        <fullName evidence="2">Uncharacterized protein</fullName>
    </submittedName>
</protein>
<dbReference type="AlphaFoldDB" id="A0A6C0IU84"/>
<reference evidence="2" key="1">
    <citation type="journal article" date="2020" name="Nature">
        <title>Giant virus diversity and host interactions through global metagenomics.</title>
        <authorList>
            <person name="Schulz F."/>
            <person name="Roux S."/>
            <person name="Paez-Espino D."/>
            <person name="Jungbluth S."/>
            <person name="Walsh D.A."/>
            <person name="Denef V.J."/>
            <person name="McMahon K.D."/>
            <person name="Konstantinidis K.T."/>
            <person name="Eloe-Fadrosh E.A."/>
            <person name="Kyrpides N.C."/>
            <person name="Woyke T."/>
        </authorList>
    </citation>
    <scope>NUCLEOTIDE SEQUENCE</scope>
    <source>
        <strain evidence="2">GVMAG-M-3300024336-7</strain>
    </source>
</reference>
<proteinExistence type="predicted"/>
<evidence type="ECO:0000256" key="1">
    <source>
        <dbReference type="SAM" id="Phobius"/>
    </source>
</evidence>
<keyword evidence="1" id="KW-0472">Membrane</keyword>
<dbReference type="EMBL" id="MN740267">
    <property type="protein sequence ID" value="QHT96778.1"/>
    <property type="molecule type" value="Genomic_DNA"/>
</dbReference>